<evidence type="ECO:0000256" key="4">
    <source>
        <dbReference type="ARBA" id="ARBA00022801"/>
    </source>
</evidence>
<sequence length="234" mass="25492">MPSGSPPIAPFTLPQFDPRTVPVLATDTDLPAIAADRTTPEALRARFASPPVWRPEIAAELSFSGRAPARAAVLIALVQRPEPTVLLTERTLHLSTHSGQVAFPGGQADEGDANPAATALREAHEEVGLEPCWAEVLGELPVYVTGSSFIVSPVVALVAPDCALRPNPYEVARVFEVPLAFLLNPAHHRRHAFEFRGARREWYSMPYRDAAGYEHFIWGATAGMLRNFYCFLAA</sequence>
<dbReference type="GO" id="GO:0046872">
    <property type="term" value="F:metal ion binding"/>
    <property type="evidence" value="ECO:0007669"/>
    <property type="project" value="UniProtKB-KW"/>
</dbReference>
<protein>
    <submittedName>
        <fullName evidence="8">CoA pyrophosphatase</fullName>
    </submittedName>
</protein>
<evidence type="ECO:0000256" key="1">
    <source>
        <dbReference type="ARBA" id="ARBA00001936"/>
    </source>
</evidence>
<keyword evidence="9" id="KW-1185">Reference proteome</keyword>
<keyword evidence="5" id="KW-0460">Magnesium</keyword>
<dbReference type="SUPFAM" id="SSF55811">
    <property type="entry name" value="Nudix"/>
    <property type="match status" value="1"/>
</dbReference>
<dbReference type="Pfam" id="PF00293">
    <property type="entry name" value="NUDIX"/>
    <property type="match status" value="1"/>
</dbReference>
<dbReference type="InterPro" id="IPR000086">
    <property type="entry name" value="NUDIX_hydrolase_dom"/>
</dbReference>
<organism evidence="8 9">
    <name type="scientific">Simplicispira suum</name>
    <dbReference type="NCBI Taxonomy" id="2109915"/>
    <lineage>
        <taxon>Bacteria</taxon>
        <taxon>Pseudomonadati</taxon>
        <taxon>Pseudomonadota</taxon>
        <taxon>Betaproteobacteria</taxon>
        <taxon>Burkholderiales</taxon>
        <taxon>Comamonadaceae</taxon>
        <taxon>Simplicispira</taxon>
    </lineage>
</organism>
<dbReference type="EMBL" id="CP027669">
    <property type="protein sequence ID" value="AVO40416.1"/>
    <property type="molecule type" value="Genomic_DNA"/>
</dbReference>
<evidence type="ECO:0000313" key="9">
    <source>
        <dbReference type="Proteomes" id="UP000239326"/>
    </source>
</evidence>
<gene>
    <name evidence="8" type="ORF">C6571_03200</name>
</gene>
<dbReference type="CDD" id="cd03426">
    <property type="entry name" value="NUDIX_CoAse_Nudt7"/>
    <property type="match status" value="1"/>
</dbReference>
<dbReference type="OrthoDB" id="9802805at2"/>
<dbReference type="NCBIfam" id="NF007980">
    <property type="entry name" value="PRK10707.1"/>
    <property type="match status" value="1"/>
</dbReference>
<evidence type="ECO:0000256" key="2">
    <source>
        <dbReference type="ARBA" id="ARBA00001946"/>
    </source>
</evidence>
<keyword evidence="3" id="KW-0479">Metal-binding</keyword>
<keyword evidence="6" id="KW-0464">Manganese</keyword>
<proteinExistence type="predicted"/>
<dbReference type="AlphaFoldDB" id="A0A2S0MWY8"/>
<evidence type="ECO:0000256" key="6">
    <source>
        <dbReference type="ARBA" id="ARBA00023211"/>
    </source>
</evidence>
<feature type="domain" description="Nudix hydrolase" evidence="7">
    <location>
        <begin position="68"/>
        <end position="199"/>
    </location>
</feature>
<reference evidence="8 9" key="1">
    <citation type="submission" date="2018-03" db="EMBL/GenBank/DDBJ databases">
        <title>Genome sequencing of Simplicispira sp.</title>
        <authorList>
            <person name="Kim S.-J."/>
            <person name="Heo J."/>
            <person name="Kwon S.-W."/>
        </authorList>
    </citation>
    <scope>NUCLEOTIDE SEQUENCE [LARGE SCALE GENOMIC DNA]</scope>
    <source>
        <strain evidence="8 9">SC1-8</strain>
    </source>
</reference>
<dbReference type="GO" id="GO:0010945">
    <property type="term" value="F:coenzyme A diphosphatase activity"/>
    <property type="evidence" value="ECO:0007669"/>
    <property type="project" value="InterPro"/>
</dbReference>
<name>A0A2S0MWY8_9BURK</name>
<dbReference type="Proteomes" id="UP000239326">
    <property type="component" value="Chromosome"/>
</dbReference>
<accession>A0A2S0MWY8</accession>
<comment type="cofactor">
    <cofactor evidence="1">
        <name>Mn(2+)</name>
        <dbReference type="ChEBI" id="CHEBI:29035"/>
    </cofactor>
</comment>
<dbReference type="RefSeq" id="WP_106445408.1">
    <property type="nucleotide sequence ID" value="NZ_CP027669.1"/>
</dbReference>
<comment type="cofactor">
    <cofactor evidence="2">
        <name>Mg(2+)</name>
        <dbReference type="ChEBI" id="CHEBI:18420"/>
    </cofactor>
</comment>
<dbReference type="PROSITE" id="PS51462">
    <property type="entry name" value="NUDIX"/>
    <property type="match status" value="1"/>
</dbReference>
<dbReference type="PANTHER" id="PTHR12992:SF11">
    <property type="entry name" value="MITOCHONDRIAL COENZYME A DIPHOSPHATASE NUDT8"/>
    <property type="match status" value="1"/>
</dbReference>
<evidence type="ECO:0000256" key="3">
    <source>
        <dbReference type="ARBA" id="ARBA00022723"/>
    </source>
</evidence>
<evidence type="ECO:0000256" key="5">
    <source>
        <dbReference type="ARBA" id="ARBA00022842"/>
    </source>
</evidence>
<dbReference type="InterPro" id="IPR015797">
    <property type="entry name" value="NUDIX_hydrolase-like_dom_sf"/>
</dbReference>
<dbReference type="InterPro" id="IPR045121">
    <property type="entry name" value="CoAse"/>
</dbReference>
<dbReference type="Gene3D" id="3.90.79.10">
    <property type="entry name" value="Nucleoside Triphosphate Pyrophosphohydrolase"/>
    <property type="match status" value="1"/>
</dbReference>
<dbReference type="KEGG" id="simp:C6571_03200"/>
<dbReference type="PANTHER" id="PTHR12992">
    <property type="entry name" value="NUDIX HYDROLASE"/>
    <property type="match status" value="1"/>
</dbReference>
<keyword evidence="4" id="KW-0378">Hydrolase</keyword>
<evidence type="ECO:0000313" key="8">
    <source>
        <dbReference type="EMBL" id="AVO40416.1"/>
    </source>
</evidence>
<evidence type="ECO:0000259" key="7">
    <source>
        <dbReference type="PROSITE" id="PS51462"/>
    </source>
</evidence>